<organism evidence="2 3">
    <name type="scientific">Kocuria dechangensis</name>
    <dbReference type="NCBI Taxonomy" id="1176249"/>
    <lineage>
        <taxon>Bacteria</taxon>
        <taxon>Bacillati</taxon>
        <taxon>Actinomycetota</taxon>
        <taxon>Actinomycetes</taxon>
        <taxon>Micrococcales</taxon>
        <taxon>Micrococcaceae</taxon>
        <taxon>Kocuria</taxon>
    </lineage>
</organism>
<proteinExistence type="predicted"/>
<feature type="transmembrane region" description="Helical" evidence="1">
    <location>
        <begin position="83"/>
        <end position="102"/>
    </location>
</feature>
<dbReference type="AlphaFoldDB" id="A0A917H7M9"/>
<evidence type="ECO:0000313" key="3">
    <source>
        <dbReference type="Proteomes" id="UP000638848"/>
    </source>
</evidence>
<dbReference type="RefSeq" id="WP_188540113.1">
    <property type="nucleotide sequence ID" value="NZ_BMEQ01000037.1"/>
</dbReference>
<keyword evidence="1" id="KW-0472">Membrane</keyword>
<protein>
    <recommendedName>
        <fullName evidence="4">DUF1772 domain-containing protein</fullName>
    </recommendedName>
</protein>
<reference evidence="2" key="2">
    <citation type="submission" date="2020-09" db="EMBL/GenBank/DDBJ databases">
        <authorList>
            <person name="Sun Q."/>
            <person name="Zhou Y."/>
        </authorList>
    </citation>
    <scope>NUCLEOTIDE SEQUENCE</scope>
    <source>
        <strain evidence="2">CGMCC 1.12187</strain>
    </source>
</reference>
<comment type="caution">
    <text evidence="2">The sequence shown here is derived from an EMBL/GenBank/DDBJ whole genome shotgun (WGS) entry which is preliminary data.</text>
</comment>
<evidence type="ECO:0008006" key="4">
    <source>
        <dbReference type="Google" id="ProtNLM"/>
    </source>
</evidence>
<evidence type="ECO:0000313" key="2">
    <source>
        <dbReference type="EMBL" id="GGG70092.1"/>
    </source>
</evidence>
<feature type="transmembrane region" description="Helical" evidence="1">
    <location>
        <begin position="58"/>
        <end position="77"/>
    </location>
</feature>
<evidence type="ECO:0000256" key="1">
    <source>
        <dbReference type="SAM" id="Phobius"/>
    </source>
</evidence>
<feature type="transmembrane region" description="Helical" evidence="1">
    <location>
        <begin position="138"/>
        <end position="159"/>
    </location>
</feature>
<name>A0A917H7M9_9MICC</name>
<feature type="transmembrane region" description="Helical" evidence="1">
    <location>
        <begin position="6"/>
        <end position="28"/>
    </location>
</feature>
<keyword evidence="1" id="KW-1133">Transmembrane helix</keyword>
<accession>A0A917H7M9</accession>
<keyword evidence="1" id="KW-0812">Transmembrane</keyword>
<dbReference type="EMBL" id="BMEQ01000037">
    <property type="protein sequence ID" value="GGG70092.1"/>
    <property type="molecule type" value="Genomic_DNA"/>
</dbReference>
<reference evidence="2" key="1">
    <citation type="journal article" date="2014" name="Int. J. Syst. Evol. Microbiol.">
        <title>Complete genome sequence of Corynebacterium casei LMG S-19264T (=DSM 44701T), isolated from a smear-ripened cheese.</title>
        <authorList>
            <consortium name="US DOE Joint Genome Institute (JGI-PGF)"/>
            <person name="Walter F."/>
            <person name="Albersmeier A."/>
            <person name="Kalinowski J."/>
            <person name="Ruckert C."/>
        </authorList>
    </citation>
    <scope>NUCLEOTIDE SEQUENCE</scope>
    <source>
        <strain evidence="2">CGMCC 1.12187</strain>
    </source>
</reference>
<keyword evidence="3" id="KW-1185">Reference proteome</keyword>
<dbReference type="Proteomes" id="UP000638848">
    <property type="component" value="Unassembled WGS sequence"/>
</dbReference>
<sequence length="160" mass="17307">MIAEIGLGASVVAAGLWSGLLLTVTTILHPLFGRQDAAGFATEMHRFLPIARRSPTNYILVATLLLAPPVALVGLGIQQAFGAAFVLTATGLVATVAGPLLISRRLAEPNYALILGWNPQHPPDDWQVARDRWYRHNWMRAALTWVAFALFLAASYAHLG</sequence>
<gene>
    <name evidence="2" type="ORF">GCM10011374_38310</name>
</gene>